<evidence type="ECO:0000256" key="1">
    <source>
        <dbReference type="SAM" id="SignalP"/>
    </source>
</evidence>
<evidence type="ECO:0000313" key="3">
    <source>
        <dbReference type="Proteomes" id="UP000019760"/>
    </source>
</evidence>
<comment type="caution">
    <text evidence="2">The sequence shown here is derived from an EMBL/GenBank/DDBJ whole genome shotgun (WGS) entry which is preliminary data.</text>
</comment>
<protein>
    <recommendedName>
        <fullName evidence="4">Alpha/beta hydrolase</fullName>
    </recommendedName>
</protein>
<name>A0A023D2C0_ACIMT</name>
<feature type="chain" id="PRO_5030001290" description="Alpha/beta hydrolase" evidence="1">
    <location>
        <begin position="23"/>
        <end position="268"/>
    </location>
</feature>
<gene>
    <name evidence="2" type="ORF">Amme_015_071</name>
</gene>
<dbReference type="InterPro" id="IPR029058">
    <property type="entry name" value="AB_hydrolase_fold"/>
</dbReference>
<evidence type="ECO:0008006" key="4">
    <source>
        <dbReference type="Google" id="ProtNLM"/>
    </source>
</evidence>
<feature type="signal peptide" evidence="1">
    <location>
        <begin position="1"/>
        <end position="22"/>
    </location>
</feature>
<reference evidence="3" key="1">
    <citation type="journal article" date="2014" name="FEMS Microbiol. Lett.">
        <title>Draft Genomic DNA Sequence of the Facultatively Methylotrophic Bacterium Acidomonas methanolica type strain MB58.</title>
        <authorList>
            <person name="Higashiura N."/>
            <person name="Hadano H."/>
            <person name="Hirakawa H."/>
            <person name="Matsutani M."/>
            <person name="Takabe S."/>
            <person name="Matsushita K."/>
            <person name="Azuma Y."/>
        </authorList>
    </citation>
    <scope>NUCLEOTIDE SEQUENCE [LARGE SCALE GENOMIC DNA]</scope>
    <source>
        <strain evidence="3">MB58</strain>
    </source>
</reference>
<proteinExistence type="predicted"/>
<dbReference type="EMBL" id="BAND01000015">
    <property type="protein sequence ID" value="GAJ28204.1"/>
    <property type="molecule type" value="Genomic_DNA"/>
</dbReference>
<evidence type="ECO:0000313" key="2">
    <source>
        <dbReference type="EMBL" id="GAJ28204.1"/>
    </source>
</evidence>
<keyword evidence="1" id="KW-0732">Signal</keyword>
<dbReference type="Proteomes" id="UP000019760">
    <property type="component" value="Unassembled WGS sequence"/>
</dbReference>
<dbReference type="AlphaFoldDB" id="A0A023D2C0"/>
<accession>A0A023D2C0</accession>
<organism evidence="2 3">
    <name type="scientific">Acidomonas methanolica NBRC 104435</name>
    <dbReference type="NCBI Taxonomy" id="1231351"/>
    <lineage>
        <taxon>Bacteria</taxon>
        <taxon>Pseudomonadati</taxon>
        <taxon>Pseudomonadota</taxon>
        <taxon>Alphaproteobacteria</taxon>
        <taxon>Acetobacterales</taxon>
        <taxon>Acetobacteraceae</taxon>
        <taxon>Acidomonas</taxon>
    </lineage>
</organism>
<reference evidence="2 3" key="2">
    <citation type="journal article" date="2014" name="FEMS Microbiol. Lett.">
        <title>Draft genomic DNA sequence of the facultatively methylotrophic bacterium Acidomonas methanolica type strain MB58.</title>
        <authorList>
            <person name="Higashiura N."/>
            <person name="Hadano H."/>
            <person name="Hirakawa H."/>
            <person name="Matsutani M."/>
            <person name="Takabe S."/>
            <person name="Matsushita K."/>
            <person name="Azuma Y."/>
        </authorList>
    </citation>
    <scope>NUCLEOTIDE SEQUENCE [LARGE SCALE GENOMIC DNA]</scope>
    <source>
        <strain evidence="2 3">MB58</strain>
    </source>
</reference>
<dbReference type="SUPFAM" id="SSF53474">
    <property type="entry name" value="alpha/beta-Hydrolases"/>
    <property type="match status" value="1"/>
</dbReference>
<keyword evidence="3" id="KW-1185">Reference proteome</keyword>
<dbReference type="Gene3D" id="3.40.50.1820">
    <property type="entry name" value="alpha/beta hydrolase"/>
    <property type="match status" value="1"/>
</dbReference>
<sequence length="268" mass="28233">MSVMSVRSGVTVLALFSVAALAPATRAQPLVERLMEMPLAEGGRQRALLVMPDRPRAIIVMLPGGAGDVGLSRDGEIRHGDNFTVRTRALWAARGYAVLIPDTVDRANLRGLRSSVRYGGVVERLIRLAHDEAAVPAFLLGTSQGSIAAMNGASHARPGDLAGVILTESVSLMGGSHETVFDADPAGVRVPALVVANRDDRCDVAPAGMAPRIAAAMTNSPRVDVQVVSGGITRSRRDCGSLTPHGYYGIEDKVVGLIGDWIQARLRG</sequence>